<sequence length="295" mass="33828">MENPNLIFFGDAGLTSTSANHVANLAKEYVQNIETELANCSFYRESVALIGTKDFNILSEGMDDEAVKKIPNLLQKVSEANSLIAWLREAIKAKKTLTEQVDCMSMEMWAVTNNIVLPVKPNKRASITSDQVLAKRSIKERNRFYTLQAQAAVYGKYIHPDGKFATARKRFLHKMQNRHDIVGSGRDALLYNFDPTCDAETIEHVFFDLQTIHRGVQAELNGIQHSIDEEVRADQIQAQKEYMVAFSEYSLEQQRFVNQYEEYKQKEIERIVNLYKIVIPHDLQSIYNEINSLGK</sequence>
<proteinExistence type="predicted"/>
<organism evidence="1">
    <name type="scientific">Siphoviridae sp. ctAUQ2</name>
    <dbReference type="NCBI Taxonomy" id="2826182"/>
    <lineage>
        <taxon>Viruses</taxon>
        <taxon>Duplodnaviria</taxon>
        <taxon>Heunggongvirae</taxon>
        <taxon>Uroviricota</taxon>
        <taxon>Caudoviricetes</taxon>
    </lineage>
</organism>
<protein>
    <submittedName>
        <fullName evidence="1">Uncharacterized protein</fullName>
    </submittedName>
</protein>
<reference evidence="1" key="1">
    <citation type="journal article" date="2021" name="Proc. Natl. Acad. Sci. U.S.A.">
        <title>A Catalog of Tens of Thousands of Viruses from Human Metagenomes Reveals Hidden Associations with Chronic Diseases.</title>
        <authorList>
            <person name="Tisza M.J."/>
            <person name="Buck C.B."/>
        </authorList>
    </citation>
    <scope>NUCLEOTIDE SEQUENCE</scope>
    <source>
        <strain evidence="1">CtAUQ2</strain>
    </source>
</reference>
<accession>A0A8S5MYY0</accession>
<evidence type="ECO:0000313" key="1">
    <source>
        <dbReference type="EMBL" id="DAD87566.1"/>
    </source>
</evidence>
<dbReference type="EMBL" id="BK015022">
    <property type="protein sequence ID" value="DAD87566.1"/>
    <property type="molecule type" value="Genomic_DNA"/>
</dbReference>
<name>A0A8S5MYY0_9CAUD</name>